<organism evidence="1">
    <name type="scientific">Arion vulgaris</name>
    <dbReference type="NCBI Taxonomy" id="1028688"/>
    <lineage>
        <taxon>Eukaryota</taxon>
        <taxon>Metazoa</taxon>
        <taxon>Spiralia</taxon>
        <taxon>Lophotrochozoa</taxon>
        <taxon>Mollusca</taxon>
        <taxon>Gastropoda</taxon>
        <taxon>Heterobranchia</taxon>
        <taxon>Euthyneura</taxon>
        <taxon>Panpulmonata</taxon>
        <taxon>Eupulmonata</taxon>
        <taxon>Stylommatophora</taxon>
        <taxon>Helicina</taxon>
        <taxon>Arionoidea</taxon>
        <taxon>Arionidae</taxon>
        <taxon>Arion</taxon>
    </lineage>
</organism>
<name>A0A0B7AQZ1_9EUPU</name>
<dbReference type="EMBL" id="HACG01036433">
    <property type="protein sequence ID" value="CEK83298.1"/>
    <property type="molecule type" value="Transcribed_RNA"/>
</dbReference>
<evidence type="ECO:0000313" key="1">
    <source>
        <dbReference type="EMBL" id="CEK83298.1"/>
    </source>
</evidence>
<gene>
    <name evidence="1" type="primary">ORF136303</name>
</gene>
<feature type="non-terminal residue" evidence="1">
    <location>
        <position position="1"/>
    </location>
</feature>
<proteinExistence type="predicted"/>
<sequence>GIEVGGKRVQERKDTIKNTEMNFLREASNIKLNSVEEIGRVTQDKVVRRNYLQHYVTYNSTRDIQS</sequence>
<accession>A0A0B7AQZ1</accession>
<dbReference type="AlphaFoldDB" id="A0A0B7AQZ1"/>
<reference evidence="1" key="1">
    <citation type="submission" date="2014-12" db="EMBL/GenBank/DDBJ databases">
        <title>Insight into the proteome of Arion vulgaris.</title>
        <authorList>
            <person name="Aradska J."/>
            <person name="Bulat T."/>
            <person name="Smidak R."/>
            <person name="Sarate P."/>
            <person name="Gangsoo J."/>
            <person name="Sialana F."/>
            <person name="Bilban M."/>
            <person name="Lubec G."/>
        </authorList>
    </citation>
    <scope>NUCLEOTIDE SEQUENCE</scope>
    <source>
        <tissue evidence="1">Skin</tissue>
    </source>
</reference>
<protein>
    <submittedName>
        <fullName evidence="1">Uncharacterized protein</fullName>
    </submittedName>
</protein>